<feature type="transmembrane region" description="Helical" evidence="1">
    <location>
        <begin position="217"/>
        <end position="244"/>
    </location>
</feature>
<gene>
    <name evidence="2" type="ORF">L210DRAFT_3401674</name>
</gene>
<organism evidence="2 3">
    <name type="scientific">Boletus edulis BED1</name>
    <dbReference type="NCBI Taxonomy" id="1328754"/>
    <lineage>
        <taxon>Eukaryota</taxon>
        <taxon>Fungi</taxon>
        <taxon>Dikarya</taxon>
        <taxon>Basidiomycota</taxon>
        <taxon>Agaricomycotina</taxon>
        <taxon>Agaricomycetes</taxon>
        <taxon>Agaricomycetidae</taxon>
        <taxon>Boletales</taxon>
        <taxon>Boletineae</taxon>
        <taxon>Boletaceae</taxon>
        <taxon>Boletoideae</taxon>
        <taxon>Boletus</taxon>
    </lineage>
</organism>
<reference evidence="2" key="1">
    <citation type="submission" date="2019-10" db="EMBL/GenBank/DDBJ databases">
        <authorList>
            <consortium name="DOE Joint Genome Institute"/>
            <person name="Kuo A."/>
            <person name="Miyauchi S."/>
            <person name="Kiss E."/>
            <person name="Drula E."/>
            <person name="Kohler A."/>
            <person name="Sanchez-Garcia M."/>
            <person name="Andreopoulos B."/>
            <person name="Barry K.W."/>
            <person name="Bonito G."/>
            <person name="Buee M."/>
            <person name="Carver A."/>
            <person name="Chen C."/>
            <person name="Cichocki N."/>
            <person name="Clum A."/>
            <person name="Culley D."/>
            <person name="Crous P.W."/>
            <person name="Fauchery L."/>
            <person name="Girlanda M."/>
            <person name="Hayes R."/>
            <person name="Keri Z."/>
            <person name="LaButti K."/>
            <person name="Lipzen A."/>
            <person name="Lombard V."/>
            <person name="Magnuson J."/>
            <person name="Maillard F."/>
            <person name="Morin E."/>
            <person name="Murat C."/>
            <person name="Nolan M."/>
            <person name="Ohm R."/>
            <person name="Pangilinan J."/>
            <person name="Pereira M."/>
            <person name="Perotto S."/>
            <person name="Peter M."/>
            <person name="Riley R."/>
            <person name="Sitrit Y."/>
            <person name="Stielow B."/>
            <person name="Szollosi G."/>
            <person name="Zifcakova L."/>
            <person name="Stursova M."/>
            <person name="Spatafora J.W."/>
            <person name="Tedersoo L."/>
            <person name="Vaario L.-M."/>
            <person name="Yamada A."/>
            <person name="Yan M."/>
            <person name="Wang P."/>
            <person name="Xu J."/>
            <person name="Bruns T."/>
            <person name="Baldrian P."/>
            <person name="Vilgalys R."/>
            <person name="Henrissat B."/>
            <person name="Grigoriev I.V."/>
            <person name="Hibbett D."/>
            <person name="Nagy L.G."/>
            <person name="Martin F.M."/>
        </authorList>
    </citation>
    <scope>NUCLEOTIDE SEQUENCE</scope>
    <source>
        <strain evidence="2">BED1</strain>
    </source>
</reference>
<evidence type="ECO:0000256" key="1">
    <source>
        <dbReference type="SAM" id="Phobius"/>
    </source>
</evidence>
<sequence>MSNVLYDSQFQPPQVYAEGTWLYGAIVTGIFYGIIVVLYVMCARSTWSRIRSKNDGSKKNWFFFVYVNLLFALSTLYVASNSQITQLGFINHRDYPGGPSAFEINTSSAPLNVAFVVLNWCADALMIWRCIVVYRDCKFHRIVVGLGGFMLLGSLVTGSLWVSITSQPSQSTTSWMSFDLLFPYLSISLTINILICILTVVRLLYHRARITKALGPGYGMLYASFASMIIESAAVFSISSVLYLVSYAVNSPLANAFVQTLGQAQVIAPLLIIHRVSEGKAWTSNMSARLTSSTTQVARTPINSQPAKPLNVRVEYGRQLDHEGSIPLESKDSVV</sequence>
<name>A0AAD4GEP9_BOLED</name>
<dbReference type="EMBL" id="WHUW01000013">
    <property type="protein sequence ID" value="KAF8439731.1"/>
    <property type="molecule type" value="Genomic_DNA"/>
</dbReference>
<protein>
    <submittedName>
        <fullName evidence="2">Uncharacterized protein</fullName>
    </submittedName>
</protein>
<proteinExistence type="predicted"/>
<evidence type="ECO:0000313" key="2">
    <source>
        <dbReference type="EMBL" id="KAF8439731.1"/>
    </source>
</evidence>
<feature type="transmembrane region" description="Helical" evidence="1">
    <location>
        <begin position="61"/>
        <end position="79"/>
    </location>
</feature>
<feature type="transmembrane region" description="Helical" evidence="1">
    <location>
        <begin position="20"/>
        <end position="40"/>
    </location>
</feature>
<feature type="transmembrane region" description="Helical" evidence="1">
    <location>
        <begin position="109"/>
        <end position="131"/>
    </location>
</feature>
<keyword evidence="1" id="KW-1133">Transmembrane helix</keyword>
<keyword evidence="1" id="KW-0812">Transmembrane</keyword>
<comment type="caution">
    <text evidence="2">The sequence shown here is derived from an EMBL/GenBank/DDBJ whole genome shotgun (WGS) entry which is preliminary data.</text>
</comment>
<dbReference type="Proteomes" id="UP001194468">
    <property type="component" value="Unassembled WGS sequence"/>
</dbReference>
<dbReference type="AlphaFoldDB" id="A0AAD4GEP9"/>
<feature type="transmembrane region" description="Helical" evidence="1">
    <location>
        <begin position="184"/>
        <end position="205"/>
    </location>
</feature>
<reference evidence="2" key="2">
    <citation type="journal article" date="2020" name="Nat. Commun.">
        <title>Large-scale genome sequencing of mycorrhizal fungi provides insights into the early evolution of symbiotic traits.</title>
        <authorList>
            <person name="Miyauchi S."/>
            <person name="Kiss E."/>
            <person name="Kuo A."/>
            <person name="Drula E."/>
            <person name="Kohler A."/>
            <person name="Sanchez-Garcia M."/>
            <person name="Morin E."/>
            <person name="Andreopoulos B."/>
            <person name="Barry K.W."/>
            <person name="Bonito G."/>
            <person name="Buee M."/>
            <person name="Carver A."/>
            <person name="Chen C."/>
            <person name="Cichocki N."/>
            <person name="Clum A."/>
            <person name="Culley D."/>
            <person name="Crous P.W."/>
            <person name="Fauchery L."/>
            <person name="Girlanda M."/>
            <person name="Hayes R.D."/>
            <person name="Keri Z."/>
            <person name="LaButti K."/>
            <person name="Lipzen A."/>
            <person name="Lombard V."/>
            <person name="Magnuson J."/>
            <person name="Maillard F."/>
            <person name="Murat C."/>
            <person name="Nolan M."/>
            <person name="Ohm R.A."/>
            <person name="Pangilinan J."/>
            <person name="Pereira M.F."/>
            <person name="Perotto S."/>
            <person name="Peter M."/>
            <person name="Pfister S."/>
            <person name="Riley R."/>
            <person name="Sitrit Y."/>
            <person name="Stielow J.B."/>
            <person name="Szollosi G."/>
            <person name="Zifcakova L."/>
            <person name="Stursova M."/>
            <person name="Spatafora J.W."/>
            <person name="Tedersoo L."/>
            <person name="Vaario L.M."/>
            <person name="Yamada A."/>
            <person name="Yan M."/>
            <person name="Wang P."/>
            <person name="Xu J."/>
            <person name="Bruns T."/>
            <person name="Baldrian P."/>
            <person name="Vilgalys R."/>
            <person name="Dunand C."/>
            <person name="Henrissat B."/>
            <person name="Grigoriev I.V."/>
            <person name="Hibbett D."/>
            <person name="Nagy L.G."/>
            <person name="Martin F.M."/>
        </authorList>
    </citation>
    <scope>NUCLEOTIDE SEQUENCE</scope>
    <source>
        <strain evidence="2">BED1</strain>
    </source>
</reference>
<evidence type="ECO:0000313" key="3">
    <source>
        <dbReference type="Proteomes" id="UP001194468"/>
    </source>
</evidence>
<accession>A0AAD4GEP9</accession>
<keyword evidence="3" id="KW-1185">Reference proteome</keyword>
<feature type="transmembrane region" description="Helical" evidence="1">
    <location>
        <begin position="143"/>
        <end position="164"/>
    </location>
</feature>
<keyword evidence="1" id="KW-0472">Membrane</keyword>